<keyword evidence="10" id="KW-1185">Reference proteome</keyword>
<evidence type="ECO:0000256" key="3">
    <source>
        <dbReference type="ARBA" id="ARBA00022801"/>
    </source>
</evidence>
<dbReference type="PROSITE" id="PS51892">
    <property type="entry name" value="SUBTILASE"/>
    <property type="match status" value="1"/>
</dbReference>
<dbReference type="PRINTS" id="PR00723">
    <property type="entry name" value="SUBTILISIN"/>
</dbReference>
<sequence length="1140" mass="119545">MLRRTRWLLAVAVTATTLTAVPGGPATAGPVNAPTGSGSEAHDSGRTYTVTLLTGDVVTVRSTGAGCPQAMVQPVETNAVIRQNCGPDGHLHVVPARIAAQVGPVLDPDLFDVTALIADGYDDASTTELPVIVQPANTAARVTTLTGVRQLPSIGSVAGHVPKKSPATAKLATDSLLAGAAKVWLDRRVRATGLASDLVRTGNPVQSRTLTEDRHGSGQHGGSDLDRNLDQISAPQAWNAGYTGKGARVAVLDSGADFTHPDLVGRIVDRADFTVEGGDAVDHNGHGTHVATTIAGTGAAAHGQRRGVAPDAQLVIGKVLDDHGYGSDSQIITGMEWAAERADVINMSLGGEEPDDGSDPLSLALDNLSRQQGTLFVVAAGNSGGPISSPGSAATALTVGAVDRDDRLAYFSSRGPLVDSYAAKPELVAPGVDIVAGRAAGTDLQDPIDEYYEASTGTSMASPHAAGAAALLVQRHPEWTPEQLKAALVGASDPLPGTDPYTVGAGRLNAARALSGPVSDQSVVNLGTFRYPQSGTSETKLSWTGENTPATVNLDLDVTVAKYDGTPAPPGTASLSTNRLTLKRGAPAGTTLRLNRAAMAAKPGFYTATVTARGAGHRLVSTTPVSFRVEPRSYDLTVRTKPVPDAAEGVETWINVLVTNLDDPMLYAGGAFQTAAGTVTLRVPAGRYAVTGAFTAYDVEADRQKAALVGETDVTVTGARTMTLDPAKAKPVTATVDGVATKQTDAFFTYVQTSRNGLSWWDQISSYGESATISVSALPEPGIGSVRTYGYFGLDSPAGAAAPYRYDLVHEYAHGAPADPTYRVTAAERAGLARIDERFHQMDSPEMVTSLRRTAYAEDGLFVGLGRTYDLPATRTDFVSPGYLYVHEGIYGGLVAQEQAHGYRPGSRQTEVWARQPLHSDWVDDIVENAGVPCATAPSRTRGNLHVDLVMLTDRHQRADCLQPGTIGVKRTLSLRRNGKLVDERDASSADFTVPQPAADYRLTLDVDTSLILPVSTRVSTDWTFRSAGPTGVESVPLPLLAVDYVLPLSTGNRATGGTASLTVRQTKGVPTQKVTSFQVWTSTDDGTSWRTARVVRDGDNYRVELPKVTAGQAVSLRVKADGNGGSGIEQTIIRAYHAG</sequence>
<dbReference type="InterPro" id="IPR023828">
    <property type="entry name" value="Peptidase_S8_Ser-AS"/>
</dbReference>
<feature type="region of interest" description="Disordered" evidence="6">
    <location>
        <begin position="205"/>
        <end position="225"/>
    </location>
</feature>
<evidence type="ECO:0000256" key="7">
    <source>
        <dbReference type="SAM" id="SignalP"/>
    </source>
</evidence>
<comment type="similarity">
    <text evidence="1 5">Belongs to the peptidase S8 family.</text>
</comment>
<feature type="domain" description="Peptidase S8/S53" evidence="8">
    <location>
        <begin position="244"/>
        <end position="493"/>
    </location>
</feature>
<organism evidence="9 10">
    <name type="scientific">Plantactinospora sonchi</name>
    <dbReference type="NCBI Taxonomy" id="1544735"/>
    <lineage>
        <taxon>Bacteria</taxon>
        <taxon>Bacillati</taxon>
        <taxon>Actinomycetota</taxon>
        <taxon>Actinomycetes</taxon>
        <taxon>Micromonosporales</taxon>
        <taxon>Micromonosporaceae</taxon>
        <taxon>Plantactinospora</taxon>
    </lineage>
</organism>
<accession>A0ABU7RXN8</accession>
<dbReference type="InterPro" id="IPR036852">
    <property type="entry name" value="Peptidase_S8/S53_dom_sf"/>
</dbReference>
<evidence type="ECO:0000256" key="5">
    <source>
        <dbReference type="PROSITE-ProRule" id="PRU01240"/>
    </source>
</evidence>
<feature type="compositionally biased region" description="Low complexity" evidence="6">
    <location>
        <begin position="21"/>
        <end position="36"/>
    </location>
</feature>
<evidence type="ECO:0000256" key="4">
    <source>
        <dbReference type="ARBA" id="ARBA00022825"/>
    </source>
</evidence>
<reference evidence="9 10" key="1">
    <citation type="submission" date="2024-01" db="EMBL/GenBank/DDBJ databases">
        <title>Genome insights into Plantactinospora sonchi sp. nov.</title>
        <authorList>
            <person name="Wang L."/>
        </authorList>
    </citation>
    <scope>NUCLEOTIDE SEQUENCE [LARGE SCALE GENOMIC DNA]</scope>
    <source>
        <strain evidence="9 10">NEAU-QY2</strain>
    </source>
</reference>
<name>A0ABU7RXN8_9ACTN</name>
<dbReference type="InterPro" id="IPR000209">
    <property type="entry name" value="Peptidase_S8/S53_dom"/>
</dbReference>
<dbReference type="InterPro" id="IPR015500">
    <property type="entry name" value="Peptidase_S8_subtilisin-rel"/>
</dbReference>
<feature type="chain" id="PRO_5045765923" evidence="7">
    <location>
        <begin position="21"/>
        <end position="1140"/>
    </location>
</feature>
<evidence type="ECO:0000256" key="1">
    <source>
        <dbReference type="ARBA" id="ARBA00011073"/>
    </source>
</evidence>
<feature type="active site" description="Charge relay system" evidence="5">
    <location>
        <position position="286"/>
    </location>
</feature>
<keyword evidence="2 5" id="KW-0645">Protease</keyword>
<dbReference type="PANTHER" id="PTHR43806">
    <property type="entry name" value="PEPTIDASE S8"/>
    <property type="match status" value="1"/>
</dbReference>
<evidence type="ECO:0000259" key="8">
    <source>
        <dbReference type="Pfam" id="PF00082"/>
    </source>
</evidence>
<evidence type="ECO:0000313" key="10">
    <source>
        <dbReference type="Proteomes" id="UP001332243"/>
    </source>
</evidence>
<feature type="active site" description="Charge relay system" evidence="5">
    <location>
        <position position="253"/>
    </location>
</feature>
<feature type="active site" description="Charge relay system" evidence="5">
    <location>
        <position position="459"/>
    </location>
</feature>
<dbReference type="RefSeq" id="WP_331216381.1">
    <property type="nucleotide sequence ID" value="NZ_JAZGQK010000020.1"/>
</dbReference>
<protein>
    <submittedName>
        <fullName evidence="9">S8 family serine peptidase</fullName>
    </submittedName>
</protein>
<comment type="caution">
    <text evidence="9">The sequence shown here is derived from an EMBL/GenBank/DDBJ whole genome shotgun (WGS) entry which is preliminary data.</text>
</comment>
<gene>
    <name evidence="9" type="ORF">V1633_22540</name>
</gene>
<evidence type="ECO:0000256" key="2">
    <source>
        <dbReference type="ARBA" id="ARBA00022670"/>
    </source>
</evidence>
<dbReference type="SUPFAM" id="SSF52743">
    <property type="entry name" value="Subtilisin-like"/>
    <property type="match status" value="1"/>
</dbReference>
<dbReference type="Gene3D" id="3.40.50.200">
    <property type="entry name" value="Peptidase S8/S53 domain"/>
    <property type="match status" value="1"/>
</dbReference>
<dbReference type="InterPro" id="IPR050131">
    <property type="entry name" value="Peptidase_S8_subtilisin-like"/>
</dbReference>
<evidence type="ECO:0000313" key="9">
    <source>
        <dbReference type="EMBL" id="MEE6261265.1"/>
    </source>
</evidence>
<evidence type="ECO:0000256" key="6">
    <source>
        <dbReference type="SAM" id="MobiDB-lite"/>
    </source>
</evidence>
<dbReference type="Proteomes" id="UP001332243">
    <property type="component" value="Unassembled WGS sequence"/>
</dbReference>
<keyword evidence="7" id="KW-0732">Signal</keyword>
<dbReference type="Pfam" id="PF00082">
    <property type="entry name" value="Peptidase_S8"/>
    <property type="match status" value="1"/>
</dbReference>
<dbReference type="PANTHER" id="PTHR43806:SF65">
    <property type="entry name" value="SERINE PROTEASE APRX"/>
    <property type="match status" value="1"/>
</dbReference>
<proteinExistence type="inferred from homology"/>
<keyword evidence="4 5" id="KW-0720">Serine protease</keyword>
<dbReference type="PROSITE" id="PS00138">
    <property type="entry name" value="SUBTILASE_SER"/>
    <property type="match status" value="1"/>
</dbReference>
<feature type="signal peptide" evidence="7">
    <location>
        <begin position="1"/>
        <end position="20"/>
    </location>
</feature>
<dbReference type="EMBL" id="JAZGQK010000020">
    <property type="protein sequence ID" value="MEE6261265.1"/>
    <property type="molecule type" value="Genomic_DNA"/>
</dbReference>
<feature type="region of interest" description="Disordered" evidence="6">
    <location>
        <begin position="21"/>
        <end position="45"/>
    </location>
</feature>
<keyword evidence="3 5" id="KW-0378">Hydrolase</keyword>